<dbReference type="RefSeq" id="WP_168824547.1">
    <property type="nucleotide sequence ID" value="NZ_CP073013.1"/>
</dbReference>
<dbReference type="EMBL" id="JABAEK010000006">
    <property type="protein sequence ID" value="NLQ17571.1"/>
    <property type="molecule type" value="Genomic_DNA"/>
</dbReference>
<evidence type="ECO:0000313" key="2">
    <source>
        <dbReference type="Proteomes" id="UP000586067"/>
    </source>
</evidence>
<dbReference type="Proteomes" id="UP000586067">
    <property type="component" value="Unassembled WGS sequence"/>
</dbReference>
<reference evidence="1 2" key="1">
    <citation type="submission" date="2020-04" db="EMBL/GenBank/DDBJ databases">
        <title>Marinomonas sp. M1K-6 isolated from the deep seawater of the Mariana Trench.</title>
        <authorList>
            <person name="Li Y."/>
        </authorList>
    </citation>
    <scope>NUCLEOTIDE SEQUENCE [LARGE SCALE GENOMIC DNA]</scope>
    <source>
        <strain evidence="1 2">M1K-6</strain>
    </source>
</reference>
<evidence type="ECO:0000313" key="1">
    <source>
        <dbReference type="EMBL" id="NLQ17571.1"/>
    </source>
</evidence>
<organism evidence="1 2">
    <name type="scientific">Marinomonas profundi</name>
    <dbReference type="NCBI Taxonomy" id="2726122"/>
    <lineage>
        <taxon>Bacteria</taxon>
        <taxon>Pseudomonadati</taxon>
        <taxon>Pseudomonadota</taxon>
        <taxon>Gammaproteobacteria</taxon>
        <taxon>Oceanospirillales</taxon>
        <taxon>Oceanospirillaceae</taxon>
        <taxon>Marinomonas</taxon>
    </lineage>
</organism>
<keyword evidence="2" id="KW-1185">Reference proteome</keyword>
<sequence length="120" mass="13200">MDMQSIKNSIEAAYENHGYCFGIRAMTGVQTAEVGSILPNSYHWEDGVSTGNEIDGTCAIGFDVEFGEIESEQHFLKMVELVKNTYSGQVVVICGSQNIDEPHNDQDEVVIKNAKVISII</sequence>
<name>A0A847R1F6_9GAMM</name>
<comment type="caution">
    <text evidence="1">The sequence shown here is derived from an EMBL/GenBank/DDBJ whole genome shotgun (WGS) entry which is preliminary data.</text>
</comment>
<dbReference type="AlphaFoldDB" id="A0A847R1F6"/>
<accession>A0A847R1F6</accession>
<gene>
    <name evidence="1" type="ORF">HGG82_08005</name>
</gene>
<proteinExistence type="predicted"/>
<protein>
    <submittedName>
        <fullName evidence="1">Uncharacterized protein</fullName>
    </submittedName>
</protein>